<keyword evidence="5" id="KW-0067">ATP-binding</keyword>
<evidence type="ECO:0000259" key="6">
    <source>
        <dbReference type="PROSITE" id="PS51192"/>
    </source>
</evidence>
<dbReference type="Pfam" id="PF21099">
    <property type="entry name" value="POLQ_helical"/>
    <property type="match status" value="1"/>
</dbReference>
<dbReference type="InterPro" id="IPR001650">
    <property type="entry name" value="Helicase_C-like"/>
</dbReference>
<reference evidence="9" key="3">
    <citation type="submission" date="2016-03" db="UniProtKB">
        <authorList>
            <consortium name="EnsemblProtists"/>
        </authorList>
    </citation>
    <scope>IDENTIFICATION</scope>
</reference>
<dbReference type="RefSeq" id="XP_005819640.1">
    <property type="nucleotide sequence ID" value="XM_005819583.1"/>
</dbReference>
<dbReference type="SUPFAM" id="SSF158702">
    <property type="entry name" value="Sec63 N-terminal domain-like"/>
    <property type="match status" value="1"/>
</dbReference>
<dbReference type="OrthoDB" id="2320933at2759"/>
<feature type="domain" description="Helicase ATP-binding" evidence="6">
    <location>
        <begin position="48"/>
        <end position="186"/>
    </location>
</feature>
<dbReference type="GeneID" id="17289390"/>
<dbReference type="PROSITE" id="PS51194">
    <property type="entry name" value="HELICASE_CTER"/>
    <property type="match status" value="1"/>
</dbReference>
<dbReference type="Pfam" id="PF25453">
    <property type="entry name" value="DUF7898"/>
    <property type="match status" value="1"/>
</dbReference>
<dbReference type="SMART" id="SM00490">
    <property type="entry name" value="HELICc"/>
    <property type="match status" value="1"/>
</dbReference>
<keyword evidence="3" id="KW-0378">Hydrolase</keyword>
<comment type="subcellular location">
    <subcellularLocation>
        <location evidence="1">Plastid</location>
        <location evidence="1">Chloroplast</location>
    </subcellularLocation>
</comment>
<reference evidence="10" key="2">
    <citation type="submission" date="2012-11" db="EMBL/GenBank/DDBJ databases">
        <authorList>
            <person name="Kuo A."/>
            <person name="Curtis B.A."/>
            <person name="Tanifuji G."/>
            <person name="Burki F."/>
            <person name="Gruber A."/>
            <person name="Irimia M."/>
            <person name="Maruyama S."/>
            <person name="Arias M.C."/>
            <person name="Ball S.G."/>
            <person name="Gile G.H."/>
            <person name="Hirakawa Y."/>
            <person name="Hopkins J.F."/>
            <person name="Rensing S.A."/>
            <person name="Schmutz J."/>
            <person name="Symeonidi A."/>
            <person name="Elias M."/>
            <person name="Eveleigh R.J."/>
            <person name="Herman E.K."/>
            <person name="Klute M.J."/>
            <person name="Nakayama T."/>
            <person name="Obornik M."/>
            <person name="Reyes-Prieto A."/>
            <person name="Armbrust E.V."/>
            <person name="Aves S.J."/>
            <person name="Beiko R.G."/>
            <person name="Coutinho P."/>
            <person name="Dacks J.B."/>
            <person name="Durnford D.G."/>
            <person name="Fast N.M."/>
            <person name="Green B.R."/>
            <person name="Grisdale C."/>
            <person name="Hempe F."/>
            <person name="Henrissat B."/>
            <person name="Hoppner M.P."/>
            <person name="Ishida K.-I."/>
            <person name="Kim E."/>
            <person name="Koreny L."/>
            <person name="Kroth P.G."/>
            <person name="Liu Y."/>
            <person name="Malik S.-B."/>
            <person name="Maier U.G."/>
            <person name="McRose D."/>
            <person name="Mock T."/>
            <person name="Neilson J.A."/>
            <person name="Onodera N.T."/>
            <person name="Poole A.M."/>
            <person name="Pritham E.J."/>
            <person name="Richards T.A."/>
            <person name="Rocap G."/>
            <person name="Roy S.W."/>
            <person name="Sarai C."/>
            <person name="Schaack S."/>
            <person name="Shirato S."/>
            <person name="Slamovits C.H."/>
            <person name="Spencer D.F."/>
            <person name="Suzuki S."/>
            <person name="Worden A.Z."/>
            <person name="Zauner S."/>
            <person name="Barry K."/>
            <person name="Bell C."/>
            <person name="Bharti A.K."/>
            <person name="Crow J.A."/>
            <person name="Grimwood J."/>
            <person name="Kramer R."/>
            <person name="Lindquist E."/>
            <person name="Lucas S."/>
            <person name="Salamov A."/>
            <person name="McFadden G.I."/>
            <person name="Lane C.E."/>
            <person name="Keeling P.J."/>
            <person name="Gray M.W."/>
            <person name="Grigoriev I.V."/>
            <person name="Archibald J.M."/>
        </authorList>
    </citation>
    <scope>NUCLEOTIDE SEQUENCE</scope>
    <source>
        <strain evidence="10">CCMP2712</strain>
    </source>
</reference>
<dbReference type="InterPro" id="IPR027417">
    <property type="entry name" value="P-loop_NTPase"/>
</dbReference>
<reference evidence="8 10" key="1">
    <citation type="journal article" date="2012" name="Nature">
        <title>Algal genomes reveal evolutionary mosaicism and the fate of nucleomorphs.</title>
        <authorList>
            <consortium name="DOE Joint Genome Institute"/>
            <person name="Curtis B.A."/>
            <person name="Tanifuji G."/>
            <person name="Burki F."/>
            <person name="Gruber A."/>
            <person name="Irimia M."/>
            <person name="Maruyama S."/>
            <person name="Arias M.C."/>
            <person name="Ball S.G."/>
            <person name="Gile G.H."/>
            <person name="Hirakawa Y."/>
            <person name="Hopkins J.F."/>
            <person name="Kuo A."/>
            <person name="Rensing S.A."/>
            <person name="Schmutz J."/>
            <person name="Symeonidi A."/>
            <person name="Elias M."/>
            <person name="Eveleigh R.J."/>
            <person name="Herman E.K."/>
            <person name="Klute M.J."/>
            <person name="Nakayama T."/>
            <person name="Obornik M."/>
            <person name="Reyes-Prieto A."/>
            <person name="Armbrust E.V."/>
            <person name="Aves S.J."/>
            <person name="Beiko R.G."/>
            <person name="Coutinho P."/>
            <person name="Dacks J.B."/>
            <person name="Durnford D.G."/>
            <person name="Fast N.M."/>
            <person name="Green B.R."/>
            <person name="Grisdale C.J."/>
            <person name="Hempel F."/>
            <person name="Henrissat B."/>
            <person name="Hoppner M.P."/>
            <person name="Ishida K."/>
            <person name="Kim E."/>
            <person name="Koreny L."/>
            <person name="Kroth P.G."/>
            <person name="Liu Y."/>
            <person name="Malik S.B."/>
            <person name="Maier U.G."/>
            <person name="McRose D."/>
            <person name="Mock T."/>
            <person name="Neilson J.A."/>
            <person name="Onodera N.T."/>
            <person name="Poole A.M."/>
            <person name="Pritham E.J."/>
            <person name="Richards T.A."/>
            <person name="Rocap G."/>
            <person name="Roy S.W."/>
            <person name="Sarai C."/>
            <person name="Schaack S."/>
            <person name="Shirato S."/>
            <person name="Slamovits C.H."/>
            <person name="Spencer D.F."/>
            <person name="Suzuki S."/>
            <person name="Worden A.Z."/>
            <person name="Zauner S."/>
            <person name="Barry K."/>
            <person name="Bell C."/>
            <person name="Bharti A.K."/>
            <person name="Crow J.A."/>
            <person name="Grimwood J."/>
            <person name="Kramer R."/>
            <person name="Lindquist E."/>
            <person name="Lucas S."/>
            <person name="Salamov A."/>
            <person name="McFadden G.I."/>
            <person name="Lane C.E."/>
            <person name="Keeling P.J."/>
            <person name="Gray M.W."/>
            <person name="Grigoriev I.V."/>
            <person name="Archibald J.M."/>
        </authorList>
    </citation>
    <scope>NUCLEOTIDE SEQUENCE</scope>
    <source>
        <strain evidence="8 10">CCMP2712</strain>
    </source>
</reference>
<evidence type="ECO:0000313" key="8">
    <source>
        <dbReference type="EMBL" id="EKX32660.1"/>
    </source>
</evidence>
<dbReference type="GO" id="GO:0003676">
    <property type="term" value="F:nucleic acid binding"/>
    <property type="evidence" value="ECO:0007669"/>
    <property type="project" value="InterPro"/>
</dbReference>
<dbReference type="GO" id="GO:0004386">
    <property type="term" value="F:helicase activity"/>
    <property type="evidence" value="ECO:0007669"/>
    <property type="project" value="UniProtKB-KW"/>
</dbReference>
<dbReference type="CDD" id="cd18795">
    <property type="entry name" value="SF2_C_Ski2"/>
    <property type="match status" value="1"/>
</dbReference>
<dbReference type="eggNOG" id="KOG0950">
    <property type="taxonomic scope" value="Eukaryota"/>
</dbReference>
<evidence type="ECO:0000313" key="10">
    <source>
        <dbReference type="Proteomes" id="UP000011087"/>
    </source>
</evidence>
<evidence type="ECO:0000256" key="1">
    <source>
        <dbReference type="ARBA" id="ARBA00004229"/>
    </source>
</evidence>
<evidence type="ECO:0000256" key="2">
    <source>
        <dbReference type="ARBA" id="ARBA00022741"/>
    </source>
</evidence>
<dbReference type="STRING" id="905079.L1I9Y3"/>
<sequence length="649" mass="71518">MLKPGMSCAFQLFKRRGIQRPYTWQLQCLKVFCSLAARAKQYLERGRKTFVAEVLLLRTILGRMRSKTGVKCLMVLPFVSLVKEKAKDLEPFGDALSIWCAYFSPICIATIEKADRIIKELIEESRMSELSLVVVDEAHFVAEKDHLAFLVKEAIQDKAPVIIFCATKASTEIVAKQLTLAAITGAEDTGLQQARNDVISALRSANEDANSDISLFAAISVGVSFHHSGLSSEERQIIEDAYKSGTISVLVATTTLVGIPEAVLHAAGVNLPAGRVIVRTPYTGREFLTASRFKQMAGRAGRAGLGQKQGEAFLFVQPGERDRCFALVTQGPKAVESQLLHEAFQYSRTRAQTSRIEYVSSFYATSLGKATYLASIAVEDALALHHDLELARSEGIILVDQLHLLYLTAPVSGLREPNWSLLADKISQFDDNRKKVLQRIGIEESFVCLSAQGRLLKRTPRLEEQDFKSRRLWVALLLQELVEEKPVAAILRVYGAGKDRDGVGSAPGSVAIDKGYIEELQTVTASFASMVAQFSRNVGFEDLASLIQSLTGRIANGARSDVLPLCDIPFVQAKRAREMFRNGLRTVEDVASAKPQELVRMLGNLLGPTGLAMAKKIIQSAQNLHRKRLMELSQGMEIFAEEEEVEALS</sequence>
<evidence type="ECO:0000313" key="9">
    <source>
        <dbReference type="EnsemblProtists" id="EKX32660"/>
    </source>
</evidence>
<dbReference type="Pfam" id="PF00270">
    <property type="entry name" value="DEAD"/>
    <property type="match status" value="1"/>
</dbReference>
<dbReference type="Pfam" id="PF00271">
    <property type="entry name" value="Helicase_C"/>
    <property type="match status" value="1"/>
</dbReference>
<evidence type="ECO:0000259" key="7">
    <source>
        <dbReference type="PROSITE" id="PS51194"/>
    </source>
</evidence>
<dbReference type="EnsemblProtists" id="EKX32660">
    <property type="protein sequence ID" value="EKX32660"/>
    <property type="gene ID" value="GUITHDRAFT_166657"/>
</dbReference>
<dbReference type="EMBL" id="JH993178">
    <property type="protein sequence ID" value="EKX32660.1"/>
    <property type="molecule type" value="Genomic_DNA"/>
</dbReference>
<keyword evidence="10" id="KW-1185">Reference proteome</keyword>
<dbReference type="HOGENOM" id="CLU_006553_2_1_1"/>
<dbReference type="AlphaFoldDB" id="L1I9Y3"/>
<evidence type="ECO:0000256" key="4">
    <source>
        <dbReference type="ARBA" id="ARBA00022806"/>
    </source>
</evidence>
<dbReference type="PANTHER" id="PTHR47961">
    <property type="entry name" value="DNA POLYMERASE THETA, PUTATIVE (AFU_ORTHOLOGUE AFUA_1G05260)-RELATED"/>
    <property type="match status" value="1"/>
</dbReference>
<dbReference type="GO" id="GO:0016787">
    <property type="term" value="F:hydrolase activity"/>
    <property type="evidence" value="ECO:0007669"/>
    <property type="project" value="UniProtKB-KW"/>
</dbReference>
<dbReference type="GO" id="GO:0005524">
    <property type="term" value="F:ATP binding"/>
    <property type="evidence" value="ECO:0007669"/>
    <property type="project" value="UniProtKB-KW"/>
</dbReference>
<keyword evidence="2" id="KW-0547">Nucleotide-binding</keyword>
<name>L1I9Y3_GUITC</name>
<dbReference type="Gene3D" id="3.40.50.300">
    <property type="entry name" value="P-loop containing nucleotide triphosphate hydrolases"/>
    <property type="match status" value="1"/>
</dbReference>
<dbReference type="InterPro" id="IPR014001">
    <property type="entry name" value="Helicase_ATP-bd"/>
</dbReference>
<dbReference type="InterPro" id="IPR057220">
    <property type="entry name" value="DUF7898"/>
</dbReference>
<dbReference type="InterPro" id="IPR048960">
    <property type="entry name" value="POLQ-like_helical"/>
</dbReference>
<dbReference type="SUPFAM" id="SSF52540">
    <property type="entry name" value="P-loop containing nucleoside triphosphate hydrolases"/>
    <property type="match status" value="2"/>
</dbReference>
<dbReference type="PANTHER" id="PTHR47961:SF6">
    <property type="entry name" value="DNA-DIRECTED DNA POLYMERASE"/>
    <property type="match status" value="1"/>
</dbReference>
<dbReference type="KEGG" id="gtt:GUITHDRAFT_166657"/>
<dbReference type="PROSITE" id="PS51192">
    <property type="entry name" value="HELICASE_ATP_BIND_1"/>
    <property type="match status" value="1"/>
</dbReference>
<evidence type="ECO:0000256" key="3">
    <source>
        <dbReference type="ARBA" id="ARBA00022801"/>
    </source>
</evidence>
<feature type="domain" description="Helicase C-terminal" evidence="7">
    <location>
        <begin position="142"/>
        <end position="357"/>
    </location>
</feature>
<dbReference type="InterPro" id="IPR050474">
    <property type="entry name" value="Hel308_SKI2-like"/>
</dbReference>
<gene>
    <name evidence="8" type="ORF">GUITHDRAFT_166657</name>
</gene>
<protein>
    <submittedName>
        <fullName evidence="8 9">Uncharacterized protein</fullName>
    </submittedName>
</protein>
<dbReference type="Proteomes" id="UP000011087">
    <property type="component" value="Unassembled WGS sequence"/>
</dbReference>
<dbReference type="GO" id="GO:0009507">
    <property type="term" value="C:chloroplast"/>
    <property type="evidence" value="ECO:0007669"/>
    <property type="project" value="UniProtKB-SubCell"/>
</dbReference>
<keyword evidence="4" id="KW-0347">Helicase</keyword>
<accession>L1I9Y3</accession>
<organism evidence="8">
    <name type="scientific">Guillardia theta (strain CCMP2712)</name>
    <name type="common">Cryptophyte</name>
    <dbReference type="NCBI Taxonomy" id="905079"/>
    <lineage>
        <taxon>Eukaryota</taxon>
        <taxon>Cryptophyceae</taxon>
        <taxon>Pyrenomonadales</taxon>
        <taxon>Geminigeraceae</taxon>
        <taxon>Guillardia</taxon>
    </lineage>
</organism>
<evidence type="ECO:0000256" key="5">
    <source>
        <dbReference type="ARBA" id="ARBA00022840"/>
    </source>
</evidence>
<dbReference type="OMA" id="YCRDFRP"/>
<dbReference type="PaxDb" id="55529-EKX32660"/>
<proteinExistence type="predicted"/>
<dbReference type="InterPro" id="IPR011545">
    <property type="entry name" value="DEAD/DEAH_box_helicase_dom"/>
</dbReference>
<dbReference type="Gene3D" id="1.10.3380.20">
    <property type="match status" value="1"/>
</dbReference>